<dbReference type="AlphaFoldDB" id="A0A0M0LBR0"/>
<name>A0A0M0LBR0_9BACL</name>
<dbReference type="EMBL" id="LILB01000007">
    <property type="protein sequence ID" value="KOO48332.1"/>
    <property type="molecule type" value="Genomic_DNA"/>
</dbReference>
<evidence type="ECO:0000313" key="2">
    <source>
        <dbReference type="Proteomes" id="UP000036867"/>
    </source>
</evidence>
<gene>
    <name evidence="1" type="ORF">AMD00_18210</name>
</gene>
<dbReference type="RefSeq" id="WP_053418466.1">
    <property type="nucleotide sequence ID" value="NZ_LILB01000007.1"/>
</dbReference>
<accession>A0A0M0LBR0</accession>
<protein>
    <submittedName>
        <fullName evidence="1">Uncharacterized protein</fullName>
    </submittedName>
</protein>
<comment type="caution">
    <text evidence="1">The sequence shown here is derived from an EMBL/GenBank/DDBJ whole genome shotgun (WGS) entry which is preliminary data.</text>
</comment>
<evidence type="ECO:0000313" key="1">
    <source>
        <dbReference type="EMBL" id="KOO48332.1"/>
    </source>
</evidence>
<organism evidence="1 2">
    <name type="scientific">Viridibacillus arvi</name>
    <dbReference type="NCBI Taxonomy" id="263475"/>
    <lineage>
        <taxon>Bacteria</taxon>
        <taxon>Bacillati</taxon>
        <taxon>Bacillota</taxon>
        <taxon>Bacilli</taxon>
        <taxon>Bacillales</taxon>
        <taxon>Caryophanaceae</taxon>
        <taxon>Viridibacillus</taxon>
    </lineage>
</organism>
<dbReference type="Proteomes" id="UP000036867">
    <property type="component" value="Unassembled WGS sequence"/>
</dbReference>
<reference evidence="2" key="1">
    <citation type="submission" date="2015-08" db="EMBL/GenBank/DDBJ databases">
        <title>Fjat-10028 dsm 16317.</title>
        <authorList>
            <person name="Liu B."/>
            <person name="Wang J."/>
            <person name="Zhu Y."/>
            <person name="Liu G."/>
            <person name="Chen Q."/>
            <person name="Chen Z."/>
            <person name="Lan J."/>
            <person name="Che J."/>
            <person name="Ge C."/>
            <person name="Shi H."/>
            <person name="Pan Z."/>
            <person name="Liu X."/>
        </authorList>
    </citation>
    <scope>NUCLEOTIDE SEQUENCE [LARGE SCALE GENOMIC DNA]</scope>
    <source>
        <strain evidence="2">DSM 16317</strain>
    </source>
</reference>
<dbReference type="OrthoDB" id="2445738at2"/>
<proteinExistence type="predicted"/>
<sequence length="482" mass="55455">MIEIEMKLKKYLLGQPSIVINEDETMEDSIEVLDARNDVNYGYIEVTDDKELTNINIDFDKLVENNDVELESLEELGMDEILHITESFVKDFGREVVQFSNFSEIGEGEYLVVYEAIDKKLKLPLPNSGAVIEINSYGTITAATIFQEYYQLTYPKVEVTEDEAREILCKETLVELGIEENEEQGEFELVYQPIRDYIGVTVDGEVQKASQLFSETQLEQFAVTPVQVTKALPKLLGATDQYVLREEEGNLYWYDAEELDAKGEEAEAIIEVLHFDDAGANYESNVEWDTEEKTELPFEQLKENAMQFLEIIAGDIHYKYMLEEQSVSNDDTEEFDDDSDEDFFNVDEYDEDEHEDEHEDEPTIMFTFIPFFHEYKLDKYSVLIEVGIHTGIIRSCLYSALNMEAIRGVNTTPMITLEEADAIYKQSLQMKLSRFEEIDEDDEMTIYSLNYSINTPSENGVIDKINATTGEVTYTESDIIRG</sequence>
<dbReference type="GeneID" id="301138032"/>
<keyword evidence="2" id="KW-1185">Reference proteome</keyword>